<comment type="similarity">
    <text evidence="2 5">Belongs to the trans-sulfuration enzymes family.</text>
</comment>
<dbReference type="InterPro" id="IPR015422">
    <property type="entry name" value="PyrdxlP-dep_Trfase_small"/>
</dbReference>
<dbReference type="GO" id="GO:0030170">
    <property type="term" value="F:pyridoxal phosphate binding"/>
    <property type="evidence" value="ECO:0007669"/>
    <property type="project" value="InterPro"/>
</dbReference>
<evidence type="ECO:0000256" key="1">
    <source>
        <dbReference type="ARBA" id="ARBA00001933"/>
    </source>
</evidence>
<dbReference type="RefSeq" id="WP_067551273.1">
    <property type="nucleotide sequence ID" value="NZ_LPXN01000001.1"/>
</dbReference>
<gene>
    <name evidence="6" type="ORF">AUP43_00900</name>
</gene>
<dbReference type="AlphaFoldDB" id="A0A154WHA6"/>
<dbReference type="PANTHER" id="PTHR11808">
    <property type="entry name" value="TRANS-SULFURATION ENZYME FAMILY MEMBER"/>
    <property type="match status" value="1"/>
</dbReference>
<dbReference type="InterPro" id="IPR000277">
    <property type="entry name" value="Cys/Met-Metab_PyrdxlP-dep_enz"/>
</dbReference>
<dbReference type="Pfam" id="PF01053">
    <property type="entry name" value="Cys_Met_Meta_PP"/>
    <property type="match status" value="1"/>
</dbReference>
<dbReference type="STRING" id="580166.AUP43_00900"/>
<dbReference type="Proteomes" id="UP000076400">
    <property type="component" value="Unassembled WGS sequence"/>
</dbReference>
<comment type="caution">
    <text evidence="6">The sequence shown here is derived from an EMBL/GenBank/DDBJ whole genome shotgun (WGS) entry which is preliminary data.</text>
</comment>
<dbReference type="OrthoDB" id="9790858at2"/>
<evidence type="ECO:0000256" key="3">
    <source>
        <dbReference type="ARBA" id="ARBA00022898"/>
    </source>
</evidence>
<keyword evidence="7" id="KW-1185">Reference proteome</keyword>
<dbReference type="Gene3D" id="3.90.1150.10">
    <property type="entry name" value="Aspartate Aminotransferase, domain 1"/>
    <property type="match status" value="1"/>
</dbReference>
<dbReference type="PIRSF" id="PIRSF001434">
    <property type="entry name" value="CGS"/>
    <property type="match status" value="1"/>
</dbReference>
<dbReference type="InterPro" id="IPR015424">
    <property type="entry name" value="PyrdxlP-dep_Trfase"/>
</dbReference>
<dbReference type="GO" id="GO:0004123">
    <property type="term" value="F:cystathionine gamma-lyase activity"/>
    <property type="evidence" value="ECO:0007669"/>
    <property type="project" value="TreeGrafter"/>
</dbReference>
<reference evidence="6 7" key="1">
    <citation type="submission" date="2015-12" db="EMBL/GenBank/DDBJ databases">
        <title>Genome sequence of Oceanibaculum pacificum MCCC 1A02656.</title>
        <authorList>
            <person name="Lu L."/>
            <person name="Lai Q."/>
            <person name="Shao Z."/>
            <person name="Qian P."/>
        </authorList>
    </citation>
    <scope>NUCLEOTIDE SEQUENCE [LARGE SCALE GENOMIC DNA]</scope>
    <source>
        <strain evidence="6 7">MCCC 1A02656</strain>
    </source>
</reference>
<dbReference type="EMBL" id="LPXN01000001">
    <property type="protein sequence ID" value="KZD12923.1"/>
    <property type="molecule type" value="Genomic_DNA"/>
</dbReference>
<evidence type="ECO:0000256" key="2">
    <source>
        <dbReference type="ARBA" id="ARBA00009077"/>
    </source>
</evidence>
<keyword evidence="3 4" id="KW-0663">Pyridoxal phosphate</keyword>
<dbReference type="PROSITE" id="PS00868">
    <property type="entry name" value="CYS_MET_METAB_PP"/>
    <property type="match status" value="1"/>
</dbReference>
<dbReference type="InterPro" id="IPR015421">
    <property type="entry name" value="PyrdxlP-dep_Trfase_major"/>
</dbReference>
<evidence type="ECO:0000256" key="5">
    <source>
        <dbReference type="RuleBase" id="RU362118"/>
    </source>
</evidence>
<evidence type="ECO:0000313" key="6">
    <source>
        <dbReference type="EMBL" id="KZD12923.1"/>
    </source>
</evidence>
<name>A0A154WHA6_9PROT</name>
<evidence type="ECO:0000256" key="4">
    <source>
        <dbReference type="PIRSR" id="PIRSR001434-2"/>
    </source>
</evidence>
<evidence type="ECO:0000313" key="7">
    <source>
        <dbReference type="Proteomes" id="UP000076400"/>
    </source>
</evidence>
<dbReference type="InterPro" id="IPR054542">
    <property type="entry name" value="Cys_met_metab_PP"/>
</dbReference>
<dbReference type="CDD" id="cd00614">
    <property type="entry name" value="CGS_like"/>
    <property type="match status" value="1"/>
</dbReference>
<feature type="modified residue" description="N6-(pyridoxal phosphate)lysine" evidence="4">
    <location>
        <position position="204"/>
    </location>
</feature>
<dbReference type="FunFam" id="3.40.640.10:FF:000046">
    <property type="entry name" value="Cystathionine gamma-lyase"/>
    <property type="match status" value="1"/>
</dbReference>
<comment type="cofactor">
    <cofactor evidence="1 5">
        <name>pyridoxal 5'-phosphate</name>
        <dbReference type="ChEBI" id="CHEBI:597326"/>
    </cofactor>
</comment>
<dbReference type="GO" id="GO:0019346">
    <property type="term" value="P:transsulfuration"/>
    <property type="evidence" value="ECO:0007669"/>
    <property type="project" value="InterPro"/>
</dbReference>
<dbReference type="GO" id="GO:0019343">
    <property type="term" value="P:cysteine biosynthetic process via cystathionine"/>
    <property type="evidence" value="ECO:0007669"/>
    <property type="project" value="TreeGrafter"/>
</dbReference>
<dbReference type="GO" id="GO:0005737">
    <property type="term" value="C:cytoplasm"/>
    <property type="evidence" value="ECO:0007669"/>
    <property type="project" value="TreeGrafter"/>
</dbReference>
<dbReference type="Gene3D" id="3.40.640.10">
    <property type="entry name" value="Type I PLP-dependent aspartate aminotransferase-like (Major domain)"/>
    <property type="match status" value="1"/>
</dbReference>
<proteinExistence type="inferred from homology"/>
<dbReference type="PANTHER" id="PTHR11808:SF15">
    <property type="entry name" value="CYSTATHIONINE GAMMA-LYASE"/>
    <property type="match status" value="1"/>
</dbReference>
<protein>
    <submittedName>
        <fullName evidence="6">Cystathionine gamma-synthase</fullName>
    </submittedName>
</protein>
<dbReference type="SUPFAM" id="SSF53383">
    <property type="entry name" value="PLP-dependent transferases"/>
    <property type="match status" value="1"/>
</dbReference>
<accession>A0A154WHA6</accession>
<sequence>MSKNFPDASPETLAAQALGVTEPLTGAVTPPVYIASTFEREADLEYKNGFIYGRPDNQTVRQAEGVLTALEGGAASLLVASGMSAATGVFLALKPGDTALVPEVMYWGIRKWLNAWGAEWGVAIVYYPNDDMAALQALTQKHKPALIWAETPSNPMWSITDLKEAARIAHSVGAKLAVDSTVATPVLSRPLEHGADIVMHSATKYLNGHSDVIAGALVTREADDFWQRIVGIRKDIGTIMGPFEAWLLLRGMRTLHVRVRAASANAMAIARHFEKHPKVAQVLYPGLPGHAGHAVAARQMTGGFGGMLSIRVTGGKEGAVKAAAGLKLFKRATSLGGVESLVEHRRSIEGPESPVPEDLLRFSIGIESESDLIADLEQALAAV</sequence>
<organism evidence="6 7">
    <name type="scientific">Oceanibaculum pacificum</name>
    <dbReference type="NCBI Taxonomy" id="580166"/>
    <lineage>
        <taxon>Bacteria</taxon>
        <taxon>Pseudomonadati</taxon>
        <taxon>Pseudomonadota</taxon>
        <taxon>Alphaproteobacteria</taxon>
        <taxon>Rhodospirillales</taxon>
        <taxon>Oceanibaculaceae</taxon>
        <taxon>Oceanibaculum</taxon>
    </lineage>
</organism>